<organism evidence="1 2">
    <name type="scientific">Aerococcus viridans</name>
    <dbReference type="NCBI Taxonomy" id="1377"/>
    <lineage>
        <taxon>Bacteria</taxon>
        <taxon>Bacillati</taxon>
        <taxon>Bacillota</taxon>
        <taxon>Bacilli</taxon>
        <taxon>Lactobacillales</taxon>
        <taxon>Aerococcaceae</taxon>
        <taxon>Aerococcus</taxon>
    </lineage>
</organism>
<reference evidence="2" key="1">
    <citation type="submission" date="2017-12" db="EMBL/GenBank/DDBJ databases">
        <title>FDA dAtabase for Regulatory Grade micrObial Sequences (FDA-ARGOS): Supporting development and validation of Infectious Disease Dx tests.</title>
        <authorList>
            <person name="Hoffmann M."/>
            <person name="Allard M."/>
            <person name="Evans P."/>
            <person name="Brown E."/>
            <person name="Tallon L."/>
            <person name="Sadzewicz L."/>
            <person name="Sengamalay N."/>
            <person name="Ott S."/>
            <person name="Godinez A."/>
            <person name="Nagaraj S."/>
            <person name="Vavikolanu K."/>
            <person name="Aluvathingal J."/>
            <person name="Nadendla S."/>
            <person name="Sichtig H."/>
        </authorList>
    </citation>
    <scope>NUCLEOTIDE SEQUENCE [LARGE SCALE GENOMIC DNA]</scope>
    <source>
        <strain evidence="2">FDAARGOS_249</strain>
    </source>
</reference>
<gene>
    <name evidence="1" type="ORF">A6J77_008925</name>
</gene>
<sequence>MKIKKFYRTQREVAAIINEIVDEYWVDNLTDEELEENIIIIYKNNQRKIIKNDDFTTILKQQCGKNRLTVVENIITNQKAKEVAS</sequence>
<protein>
    <submittedName>
        <fullName evidence="1">Glycosyl transferase</fullName>
    </submittedName>
</protein>
<dbReference type="EMBL" id="NBTM02000001">
    <property type="protein sequence ID" value="PNL92348.1"/>
    <property type="molecule type" value="Genomic_DNA"/>
</dbReference>
<dbReference type="GO" id="GO:0016740">
    <property type="term" value="F:transferase activity"/>
    <property type="evidence" value="ECO:0007669"/>
    <property type="project" value="UniProtKB-KW"/>
</dbReference>
<evidence type="ECO:0000313" key="1">
    <source>
        <dbReference type="EMBL" id="PNL92348.1"/>
    </source>
</evidence>
<accession>A0A2J9PPS8</accession>
<comment type="caution">
    <text evidence="1">The sequence shown here is derived from an EMBL/GenBank/DDBJ whole genome shotgun (WGS) entry which is preliminary data.</text>
</comment>
<dbReference type="RefSeq" id="WP_083070112.1">
    <property type="nucleotide sequence ID" value="NZ_NBTM02000001.1"/>
</dbReference>
<dbReference type="InterPro" id="IPR030902">
    <property type="entry name" value="CLB_0814_fam"/>
</dbReference>
<dbReference type="NCBIfam" id="TIGR04540">
    <property type="entry name" value="CLB_0814_fam"/>
    <property type="match status" value="1"/>
</dbReference>
<dbReference type="Proteomes" id="UP000192813">
    <property type="component" value="Unassembled WGS sequence"/>
</dbReference>
<keyword evidence="1" id="KW-0808">Transferase</keyword>
<dbReference type="AlphaFoldDB" id="A0A2J9PPS8"/>
<evidence type="ECO:0000313" key="2">
    <source>
        <dbReference type="Proteomes" id="UP000192813"/>
    </source>
</evidence>
<proteinExistence type="predicted"/>
<name>A0A2J9PPS8_9LACT</name>